<keyword evidence="4 6" id="KW-0067">ATP-binding</keyword>
<feature type="region of interest" description="Disordered" evidence="7">
    <location>
        <begin position="746"/>
        <end position="954"/>
    </location>
</feature>
<gene>
    <name evidence="9" type="ORF">EVG20_g3115</name>
</gene>
<dbReference type="Pfam" id="PF00069">
    <property type="entry name" value="Pkinase"/>
    <property type="match status" value="1"/>
</dbReference>
<dbReference type="PROSITE" id="PS00108">
    <property type="entry name" value="PROTEIN_KINASE_ST"/>
    <property type="match status" value="1"/>
</dbReference>
<dbReference type="PANTHER" id="PTHR11042:SF190">
    <property type="entry name" value="MITOSIS INHIBITOR PROTEIN KINASE MIK1"/>
    <property type="match status" value="1"/>
</dbReference>
<dbReference type="EMBL" id="SEOQ01000135">
    <property type="protein sequence ID" value="TFY69526.1"/>
    <property type="molecule type" value="Genomic_DNA"/>
</dbReference>
<keyword evidence="2 6" id="KW-0547">Nucleotide-binding</keyword>
<sequence length="1369" mass="147224">MLLSTPNSLLADRHRSSRSPSLSPSCRASASVMPRRPVYDSPMLTPSPLRRKSLFQPGASQAELDSDLANEPEDLFQSSYRLSAPFKNLQTESRPSRNSVHSTKAADNKGKASIRNLPVEDDEDDGLFLSTGSSSAPAPTARAPRKRQAQRPTMPPPALIPPPNPLALKTPIKQPPPLFSNSQTPDSAPSLSPSPLRIYSFPGHAERSVTPVALQERLTGNTTGIKRKPTPLPVTTPYRKRALTPLSVTKSSGEGSFDRLAPLAAPKFRVQRPKTETEVFLKGSHQTIGRLEIDEEKGLTRRKSKENKGLSDVGKDGEEEAVDVSPGGHVTKRRAKSRPVSWELMESAAGDAQADHSSVHKFGKMSAPGPPLPSFSSVAFPRTRSRTTSASSSSSASPARRSRTNTANSSHSAMSRRSRTKSTSFSRARTQAMSPTQLRPPQRRFESSGSATLFFGPAIPRSSATPTLDTPSKGSVRHNKIINMDSDSPPQSSAPRPLPLLGRPQMAARHSYAGPVPFEPSSFGSWGSPVQSSSPLPPGGHDTDDQEMGDIDDEEDEDFIPMDMRTIDVGTEDEEDLFFGSASTNVSFNKSIRDDDEGTGDDSFGWHPPDTSFSFSLTASTPSPRGKAGVPKLEKKYKPRDSGVVLSEDEEHFGGAMATAARDGARNMGMGLGRSGSVSLVMPPASTSVSTIASSDQELVTPGFGPSLESGWPSFRSLSSSDSFPLAGVHVESDVDAFIVKTLVEAQSKDSQPKRPPGTPQKRARIAAARPWQSAVASKVGFDFGEDEAEGGKGGKKKGKPRKSLPAAFPMLGTAKKGKKGFGLSGCGGDSTDEDEAPGDRRDKPKYEGLGLGRPSAGKGGRASWLLRRSSSGAISTASGSTDGSYPGTPTGGKASGWHLPPPRIPSHLSPGKSAVSSRLSPNRTASNSSSSTMTSVTHPSPTLRPAAPADKTHLPISQPFQLHHRRGQSALVNGNVPQVSPFKVPSLPQRATGQTHAIPTVRPRPSLGILNSGWLKPSEDDMPGKFEREFVEIAEIGSGEFGKVMKVRRKDAEATGEVWAVKKSKRFEGVRHRLRLREEVEILQHLSQAYSAATHGTSSRHPNVLGYVDSWEQDAVLYIRTEICELGNFAHFLWEYGRAFPKLEEARVWKILADLSSGMCFIHDAGVIHLDLKPANIFVTGEGRFKIGDFGMASRWPRPSLVPASVAGAGDHETQLLRSTGFEREGDKVYLAPEILQGRYGKAADMFSFGMTMLETATNIIVPDQGEPWHRLRHDDFSQVDLGESPELFALIRRTMRSDPTQRIDAAGVYNHPVVARARRAMADLRDAGHHAFASSPLAGVPEGFLEEILGTAGVGADADAMDMDLGA</sequence>
<evidence type="ECO:0000256" key="5">
    <source>
        <dbReference type="ARBA" id="ARBA00037982"/>
    </source>
</evidence>
<protein>
    <recommendedName>
        <fullName evidence="8">Protein kinase domain-containing protein</fullName>
    </recommendedName>
</protein>
<comment type="similarity">
    <text evidence="5">Belongs to the protein kinase superfamily. Ser/Thr protein kinase family. GCN2 subfamily.</text>
</comment>
<dbReference type="PROSITE" id="PS50011">
    <property type="entry name" value="PROTEIN_KINASE_DOM"/>
    <property type="match status" value="1"/>
</dbReference>
<feature type="compositionally biased region" description="Basic and acidic residues" evidence="7">
    <location>
        <begin position="838"/>
        <end position="847"/>
    </location>
</feature>
<dbReference type="OrthoDB" id="5337378at2759"/>
<evidence type="ECO:0000256" key="2">
    <source>
        <dbReference type="ARBA" id="ARBA00022741"/>
    </source>
</evidence>
<dbReference type="GO" id="GO:0110031">
    <property type="term" value="P:negative regulation of G2/MI transition of meiotic cell cycle"/>
    <property type="evidence" value="ECO:0007669"/>
    <property type="project" value="TreeGrafter"/>
</dbReference>
<feature type="region of interest" description="Disordered" evidence="7">
    <location>
        <begin position="87"/>
        <end position="193"/>
    </location>
</feature>
<dbReference type="SMART" id="SM00220">
    <property type="entry name" value="S_TKc"/>
    <property type="match status" value="1"/>
</dbReference>
<comment type="caution">
    <text evidence="9">The sequence shown here is derived from an EMBL/GenBank/DDBJ whole genome shotgun (WGS) entry which is preliminary data.</text>
</comment>
<dbReference type="SUPFAM" id="SSF56112">
    <property type="entry name" value="Protein kinase-like (PK-like)"/>
    <property type="match status" value="1"/>
</dbReference>
<evidence type="ECO:0000256" key="6">
    <source>
        <dbReference type="PROSITE-ProRule" id="PRU10141"/>
    </source>
</evidence>
<feature type="compositionally biased region" description="Polar residues" evidence="7">
    <location>
        <begin position="611"/>
        <end position="623"/>
    </location>
</feature>
<feature type="compositionally biased region" description="Acidic residues" evidence="7">
    <location>
        <begin position="544"/>
        <end position="558"/>
    </location>
</feature>
<feature type="compositionally biased region" description="Low complexity" evidence="7">
    <location>
        <begin position="921"/>
        <end position="942"/>
    </location>
</feature>
<dbReference type="GO" id="GO:0005634">
    <property type="term" value="C:nucleus"/>
    <property type="evidence" value="ECO:0007669"/>
    <property type="project" value="TreeGrafter"/>
</dbReference>
<dbReference type="PANTHER" id="PTHR11042">
    <property type="entry name" value="EUKARYOTIC TRANSLATION INITIATION FACTOR 2-ALPHA KINASE EIF2-ALPHA KINASE -RELATED"/>
    <property type="match status" value="1"/>
</dbReference>
<feature type="compositionally biased region" description="Basic and acidic residues" evidence="7">
    <location>
        <begin position="632"/>
        <end position="641"/>
    </location>
</feature>
<evidence type="ECO:0000313" key="9">
    <source>
        <dbReference type="EMBL" id="TFY69526.1"/>
    </source>
</evidence>
<dbReference type="InterPro" id="IPR017441">
    <property type="entry name" value="Protein_kinase_ATP_BS"/>
</dbReference>
<feature type="compositionally biased region" description="Low complexity" evidence="7">
    <location>
        <begin position="386"/>
        <end position="399"/>
    </location>
</feature>
<evidence type="ECO:0000256" key="4">
    <source>
        <dbReference type="ARBA" id="ARBA00022840"/>
    </source>
</evidence>
<evidence type="ECO:0000256" key="7">
    <source>
        <dbReference type="SAM" id="MobiDB-lite"/>
    </source>
</evidence>
<feature type="binding site" evidence="6">
    <location>
        <position position="1064"/>
    </location>
    <ligand>
        <name>ATP</name>
        <dbReference type="ChEBI" id="CHEBI:30616"/>
    </ligand>
</feature>
<dbReference type="InterPro" id="IPR008271">
    <property type="entry name" value="Ser/Thr_kinase_AS"/>
</dbReference>
<dbReference type="Gene3D" id="3.30.200.20">
    <property type="entry name" value="Phosphorylase Kinase, domain 1"/>
    <property type="match status" value="1"/>
</dbReference>
<evidence type="ECO:0000313" key="10">
    <source>
        <dbReference type="Proteomes" id="UP000298327"/>
    </source>
</evidence>
<feature type="region of interest" description="Disordered" evidence="7">
    <location>
        <begin position="520"/>
        <end position="558"/>
    </location>
</feature>
<name>A0A4Y9Z3Y5_9AGAM</name>
<evidence type="ECO:0000256" key="1">
    <source>
        <dbReference type="ARBA" id="ARBA00022679"/>
    </source>
</evidence>
<feature type="compositionally biased region" description="Polar residues" evidence="7">
    <location>
        <begin position="88"/>
        <end position="102"/>
    </location>
</feature>
<feature type="region of interest" description="Disordered" evidence="7">
    <location>
        <begin position="982"/>
        <end position="1004"/>
    </location>
</feature>
<feature type="compositionally biased region" description="Polar residues" evidence="7">
    <location>
        <begin position="485"/>
        <end position="494"/>
    </location>
</feature>
<feature type="compositionally biased region" description="Pro residues" evidence="7">
    <location>
        <begin position="153"/>
        <end position="165"/>
    </location>
</feature>
<feature type="region of interest" description="Disordered" evidence="7">
    <location>
        <begin position="1"/>
        <end position="71"/>
    </location>
</feature>
<feature type="region of interest" description="Disordered" evidence="7">
    <location>
        <begin position="588"/>
        <end position="650"/>
    </location>
</feature>
<dbReference type="GO" id="GO:0004713">
    <property type="term" value="F:protein tyrosine kinase activity"/>
    <property type="evidence" value="ECO:0007669"/>
    <property type="project" value="TreeGrafter"/>
</dbReference>
<feature type="compositionally biased region" description="Polar residues" evidence="7">
    <location>
        <begin position="522"/>
        <end position="534"/>
    </location>
</feature>
<dbReference type="InterPro" id="IPR000719">
    <property type="entry name" value="Prot_kinase_dom"/>
</dbReference>
<dbReference type="Proteomes" id="UP000298327">
    <property type="component" value="Unassembled WGS sequence"/>
</dbReference>
<feature type="compositionally biased region" description="Low complexity" evidence="7">
    <location>
        <begin position="870"/>
        <end position="885"/>
    </location>
</feature>
<feature type="compositionally biased region" description="Basic residues" evidence="7">
    <location>
        <begin position="794"/>
        <end position="803"/>
    </location>
</feature>
<reference evidence="9 10" key="1">
    <citation type="submission" date="2019-02" db="EMBL/GenBank/DDBJ databases">
        <title>Genome sequencing of the rare red list fungi Dentipellis fragilis.</title>
        <authorList>
            <person name="Buettner E."/>
            <person name="Kellner H."/>
        </authorList>
    </citation>
    <scope>NUCLEOTIDE SEQUENCE [LARGE SCALE GENOMIC DNA]</scope>
    <source>
        <strain evidence="9 10">DSM 105465</strain>
    </source>
</reference>
<feature type="region of interest" description="Disordered" evidence="7">
    <location>
        <begin position="299"/>
        <end position="501"/>
    </location>
</feature>
<keyword evidence="3" id="KW-0418">Kinase</keyword>
<dbReference type="GO" id="GO:0005524">
    <property type="term" value="F:ATP binding"/>
    <property type="evidence" value="ECO:0007669"/>
    <property type="project" value="UniProtKB-UniRule"/>
</dbReference>
<dbReference type="GO" id="GO:0005737">
    <property type="term" value="C:cytoplasm"/>
    <property type="evidence" value="ECO:0007669"/>
    <property type="project" value="TreeGrafter"/>
</dbReference>
<dbReference type="InterPro" id="IPR050339">
    <property type="entry name" value="CC_SR_Kinase"/>
</dbReference>
<dbReference type="Gene3D" id="1.10.510.10">
    <property type="entry name" value="Transferase(Phosphotransferase) domain 1"/>
    <property type="match status" value="1"/>
</dbReference>
<accession>A0A4Y9Z3Y5</accession>
<dbReference type="STRING" id="205917.A0A4Y9Z3Y5"/>
<proteinExistence type="inferred from homology"/>
<evidence type="ECO:0000256" key="3">
    <source>
        <dbReference type="ARBA" id="ARBA00022777"/>
    </source>
</evidence>
<feature type="compositionally biased region" description="Low complexity" evidence="7">
    <location>
        <begin position="18"/>
        <end position="31"/>
    </location>
</feature>
<keyword evidence="1" id="KW-0808">Transferase</keyword>
<feature type="compositionally biased region" description="Basic and acidic residues" evidence="7">
    <location>
        <begin position="306"/>
        <end position="316"/>
    </location>
</feature>
<organism evidence="9 10">
    <name type="scientific">Dentipellis fragilis</name>
    <dbReference type="NCBI Taxonomy" id="205917"/>
    <lineage>
        <taxon>Eukaryota</taxon>
        <taxon>Fungi</taxon>
        <taxon>Dikarya</taxon>
        <taxon>Basidiomycota</taxon>
        <taxon>Agaricomycotina</taxon>
        <taxon>Agaricomycetes</taxon>
        <taxon>Russulales</taxon>
        <taxon>Hericiaceae</taxon>
        <taxon>Dentipellis</taxon>
    </lineage>
</organism>
<dbReference type="InterPro" id="IPR011009">
    <property type="entry name" value="Kinase-like_dom_sf"/>
</dbReference>
<feature type="domain" description="Protein kinase" evidence="8">
    <location>
        <begin position="1031"/>
        <end position="1316"/>
    </location>
</feature>
<evidence type="ECO:0000259" key="8">
    <source>
        <dbReference type="PROSITE" id="PS50011"/>
    </source>
</evidence>
<feature type="compositionally biased region" description="Polar residues" evidence="7">
    <location>
        <begin position="462"/>
        <end position="473"/>
    </location>
</feature>
<keyword evidence="10" id="KW-1185">Reference proteome</keyword>
<feature type="compositionally biased region" description="Low complexity" evidence="7">
    <location>
        <begin position="421"/>
        <end position="430"/>
    </location>
</feature>
<dbReference type="PROSITE" id="PS00107">
    <property type="entry name" value="PROTEIN_KINASE_ATP"/>
    <property type="match status" value="1"/>
</dbReference>